<feature type="active site" description="Proton acceptor; specific for D-alanine" evidence="7">
    <location>
        <position position="45"/>
    </location>
</feature>
<evidence type="ECO:0000256" key="9">
    <source>
        <dbReference type="PIRSR" id="PIRSR600821-52"/>
    </source>
</evidence>
<dbReference type="FunFam" id="3.20.20.10:FF:000002">
    <property type="entry name" value="Alanine racemase"/>
    <property type="match status" value="1"/>
</dbReference>
<dbReference type="InterPro" id="IPR020622">
    <property type="entry name" value="Ala_racemase_pyridoxalP-BS"/>
</dbReference>
<dbReference type="NCBIfam" id="TIGR00492">
    <property type="entry name" value="alr"/>
    <property type="match status" value="1"/>
</dbReference>
<dbReference type="Pfam" id="PF01168">
    <property type="entry name" value="Ala_racemase_N"/>
    <property type="match status" value="1"/>
</dbReference>
<dbReference type="SMART" id="SM01005">
    <property type="entry name" value="Ala_racemase_C"/>
    <property type="match status" value="1"/>
</dbReference>
<dbReference type="HAMAP" id="MF_01201">
    <property type="entry name" value="Ala_racemase"/>
    <property type="match status" value="1"/>
</dbReference>
<evidence type="ECO:0000256" key="3">
    <source>
        <dbReference type="ARBA" id="ARBA00013089"/>
    </source>
</evidence>
<dbReference type="GO" id="GO:0005829">
    <property type="term" value="C:cytosol"/>
    <property type="evidence" value="ECO:0007669"/>
    <property type="project" value="TreeGrafter"/>
</dbReference>
<sequence length="389" mass="41189">MHTTELTTPATIAAPQAVIDLGAITDNVRLLRELAGGADVMAVVKADGYGHGAAQVGRAALAAGAAELGVATVTEALALRRDGITAPLLAWLHPPGTDFAPAVSADVQIAVSSVRQFGELLDGVRRAGRPATVTVKADTGLSRNGVGAADFPELVAAIKRAHADGTIRVRGLMSHLAHGDEPEHPFNDQQAQRLTEMRRYAAEQGVHFEVAHLSNSPAAMTRPDLAFDLVRPGIAVYGQTPIPQRGDMGLRAAMTVKCPVTLVRSLRAGDGVSYGHTWVADRDTTVALLPVGYADGIFRNLSNRFEVLINGRLYRNVGRICMDQFVVDLGPDGAAAEGDEAILFGPGTRGEPTAQDWADLLGTINYEVVTSPRNRIVRTYIDSAAKGDR</sequence>
<dbReference type="UniPathway" id="UPA00042">
    <property type="reaction ID" value="UER00497"/>
</dbReference>
<dbReference type="GO" id="GO:0030170">
    <property type="term" value="F:pyridoxal phosphate binding"/>
    <property type="evidence" value="ECO:0007669"/>
    <property type="project" value="UniProtKB-UniRule"/>
</dbReference>
<dbReference type="GO" id="GO:0030632">
    <property type="term" value="P:D-alanine biosynthetic process"/>
    <property type="evidence" value="ECO:0007669"/>
    <property type="project" value="UniProtKB-UniRule"/>
</dbReference>
<dbReference type="InterPro" id="IPR011079">
    <property type="entry name" value="Ala_racemase_C"/>
</dbReference>
<feature type="active site" description="Proton acceptor; specific for L-alanine" evidence="7">
    <location>
        <position position="274"/>
    </location>
</feature>
<dbReference type="Proteomes" id="UP000182915">
    <property type="component" value="Chromosome I"/>
</dbReference>
<dbReference type="EC" id="5.1.1.1" evidence="3 7"/>
<evidence type="ECO:0000313" key="11">
    <source>
        <dbReference type="EMBL" id="SEH92480.1"/>
    </source>
</evidence>
<feature type="binding site" evidence="7 9">
    <location>
        <position position="322"/>
    </location>
    <ligand>
        <name>substrate</name>
    </ligand>
</feature>
<dbReference type="AlphaFoldDB" id="A0A1H6M4J9"/>
<comment type="cofactor">
    <cofactor evidence="2 7 8">
        <name>pyridoxal 5'-phosphate</name>
        <dbReference type="ChEBI" id="CHEBI:597326"/>
    </cofactor>
</comment>
<evidence type="ECO:0000256" key="7">
    <source>
        <dbReference type="HAMAP-Rule" id="MF_01201"/>
    </source>
</evidence>
<keyword evidence="4 7" id="KW-0663">Pyridoxal phosphate</keyword>
<dbReference type="GO" id="GO:0009252">
    <property type="term" value="P:peptidoglycan biosynthetic process"/>
    <property type="evidence" value="ECO:0007669"/>
    <property type="project" value="TreeGrafter"/>
</dbReference>
<keyword evidence="12" id="KW-1185">Reference proteome</keyword>
<evidence type="ECO:0000256" key="1">
    <source>
        <dbReference type="ARBA" id="ARBA00000316"/>
    </source>
</evidence>
<evidence type="ECO:0000259" key="10">
    <source>
        <dbReference type="SMART" id="SM01005"/>
    </source>
</evidence>
<gene>
    <name evidence="11" type="ORF">SAMN04489835_5768</name>
</gene>
<feature type="domain" description="Alanine racemase C-terminal" evidence="10">
    <location>
        <begin position="253"/>
        <end position="381"/>
    </location>
</feature>
<evidence type="ECO:0000256" key="2">
    <source>
        <dbReference type="ARBA" id="ARBA00001933"/>
    </source>
</evidence>
<dbReference type="SUPFAM" id="SSF51419">
    <property type="entry name" value="PLP-binding barrel"/>
    <property type="match status" value="1"/>
</dbReference>
<feature type="modified residue" description="N6-(pyridoxal phosphate)lysine" evidence="7 8">
    <location>
        <position position="45"/>
    </location>
</feature>
<comment type="function">
    <text evidence="7">Catalyzes the interconversion of L-alanine and D-alanine. May also act on other amino acids.</text>
</comment>
<dbReference type="Pfam" id="PF00842">
    <property type="entry name" value="Ala_racemase_C"/>
    <property type="match status" value="1"/>
</dbReference>
<accession>A0A1H6M4J9</accession>
<dbReference type="EMBL" id="LT629971">
    <property type="protein sequence ID" value="SEH92480.1"/>
    <property type="molecule type" value="Genomic_DNA"/>
</dbReference>
<comment type="pathway">
    <text evidence="7">Amino-acid biosynthesis; D-alanine biosynthesis; D-alanine from L-alanine: step 1/1.</text>
</comment>
<dbReference type="InterPro" id="IPR009006">
    <property type="entry name" value="Ala_racemase/Decarboxylase_C"/>
</dbReference>
<comment type="similarity">
    <text evidence="7">Belongs to the alanine racemase family.</text>
</comment>
<dbReference type="FunFam" id="2.40.37.10:FF:000015">
    <property type="entry name" value="Alanine racemase"/>
    <property type="match status" value="1"/>
</dbReference>
<evidence type="ECO:0000256" key="8">
    <source>
        <dbReference type="PIRSR" id="PIRSR600821-50"/>
    </source>
</evidence>
<dbReference type="STRING" id="370526.SAMN04489835_5768"/>
<dbReference type="InterPro" id="IPR001608">
    <property type="entry name" value="Ala_racemase_N"/>
</dbReference>
<evidence type="ECO:0000256" key="6">
    <source>
        <dbReference type="ARBA" id="ARBA00072221"/>
    </source>
</evidence>
<dbReference type="Gene3D" id="2.40.37.10">
    <property type="entry name" value="Lyase, Ornithine Decarboxylase, Chain A, domain 1"/>
    <property type="match status" value="1"/>
</dbReference>
<dbReference type="Gene3D" id="3.20.20.10">
    <property type="entry name" value="Alanine racemase"/>
    <property type="match status" value="1"/>
</dbReference>
<dbReference type="PRINTS" id="PR00992">
    <property type="entry name" value="ALARACEMASE"/>
</dbReference>
<organism evidence="11 12">
    <name type="scientific">Mycolicibacterium rutilum</name>
    <name type="common">Mycobacterium rutilum</name>
    <dbReference type="NCBI Taxonomy" id="370526"/>
    <lineage>
        <taxon>Bacteria</taxon>
        <taxon>Bacillati</taxon>
        <taxon>Actinomycetota</taxon>
        <taxon>Actinomycetes</taxon>
        <taxon>Mycobacteriales</taxon>
        <taxon>Mycobacteriaceae</taxon>
        <taxon>Mycolicibacterium</taxon>
    </lineage>
</organism>
<keyword evidence="5 7" id="KW-0413">Isomerase</keyword>
<proteinExistence type="inferred from homology"/>
<dbReference type="InterPro" id="IPR029066">
    <property type="entry name" value="PLP-binding_barrel"/>
</dbReference>
<dbReference type="PANTHER" id="PTHR30511:SF0">
    <property type="entry name" value="ALANINE RACEMASE, CATABOLIC-RELATED"/>
    <property type="match status" value="1"/>
</dbReference>
<evidence type="ECO:0000313" key="12">
    <source>
        <dbReference type="Proteomes" id="UP000182915"/>
    </source>
</evidence>
<dbReference type="SUPFAM" id="SSF50621">
    <property type="entry name" value="Alanine racemase C-terminal domain-like"/>
    <property type="match status" value="1"/>
</dbReference>
<dbReference type="OrthoDB" id="9813814at2"/>
<dbReference type="CDD" id="cd00430">
    <property type="entry name" value="PLPDE_III_AR"/>
    <property type="match status" value="1"/>
</dbReference>
<name>A0A1H6M4J9_MYCRU</name>
<reference evidence="12" key="1">
    <citation type="submission" date="2016-10" db="EMBL/GenBank/DDBJ databases">
        <authorList>
            <person name="Varghese N."/>
            <person name="Submissions S."/>
        </authorList>
    </citation>
    <scope>NUCLEOTIDE SEQUENCE [LARGE SCALE GENOMIC DNA]</scope>
    <source>
        <strain evidence="12">DSM 45405</strain>
    </source>
</reference>
<protein>
    <recommendedName>
        <fullName evidence="6 7">Alanine racemase</fullName>
        <ecNumber evidence="3 7">5.1.1.1</ecNumber>
    </recommendedName>
</protein>
<evidence type="ECO:0000256" key="5">
    <source>
        <dbReference type="ARBA" id="ARBA00023235"/>
    </source>
</evidence>
<dbReference type="GO" id="GO:0008784">
    <property type="term" value="F:alanine racemase activity"/>
    <property type="evidence" value="ECO:0007669"/>
    <property type="project" value="UniProtKB-UniRule"/>
</dbReference>
<dbReference type="PANTHER" id="PTHR30511">
    <property type="entry name" value="ALANINE RACEMASE"/>
    <property type="match status" value="1"/>
</dbReference>
<dbReference type="PROSITE" id="PS00395">
    <property type="entry name" value="ALANINE_RACEMASE"/>
    <property type="match status" value="1"/>
</dbReference>
<dbReference type="InterPro" id="IPR000821">
    <property type="entry name" value="Ala_racemase"/>
</dbReference>
<comment type="catalytic activity">
    <reaction evidence="1 7">
        <text>L-alanine = D-alanine</text>
        <dbReference type="Rhea" id="RHEA:20249"/>
        <dbReference type="ChEBI" id="CHEBI:57416"/>
        <dbReference type="ChEBI" id="CHEBI:57972"/>
        <dbReference type="EC" id="5.1.1.1"/>
    </reaction>
</comment>
<feature type="binding site" evidence="7 9">
    <location>
        <position position="143"/>
    </location>
    <ligand>
        <name>substrate</name>
    </ligand>
</feature>
<evidence type="ECO:0000256" key="4">
    <source>
        <dbReference type="ARBA" id="ARBA00022898"/>
    </source>
</evidence>